<protein>
    <submittedName>
        <fullName evidence="1">Uncharacterized protein</fullName>
    </submittedName>
</protein>
<comment type="caution">
    <text evidence="1">The sequence shown here is derived from an EMBL/GenBank/DDBJ whole genome shotgun (WGS) entry which is preliminary data.</text>
</comment>
<dbReference type="EMBL" id="MTHB01000057">
    <property type="protein sequence ID" value="OXC78598.1"/>
    <property type="molecule type" value="Genomic_DNA"/>
</dbReference>
<proteinExistence type="predicted"/>
<accession>A0A226X6X7</accession>
<sequence length="43" mass="4733">MQGANPGAFHTDATLAQRIFFDQPLHGEPHHGFVRSMSQQKAA</sequence>
<evidence type="ECO:0000313" key="2">
    <source>
        <dbReference type="Proteomes" id="UP000214720"/>
    </source>
</evidence>
<gene>
    <name evidence="1" type="ORF">BSU04_10740</name>
</gene>
<dbReference type="AlphaFoldDB" id="A0A226X6X7"/>
<reference evidence="2" key="1">
    <citation type="submission" date="2017-01" db="EMBL/GenBank/DDBJ databases">
        <title>Genome Analysis of Deinococcus marmoris KOPRI26562.</title>
        <authorList>
            <person name="Kim J.H."/>
            <person name="Oh H.-M."/>
        </authorList>
    </citation>
    <scope>NUCLEOTIDE SEQUENCE [LARGE SCALE GENOMIC DNA]</scope>
    <source>
        <strain evidence="2">PAMC 26633</strain>
    </source>
</reference>
<name>A0A226X6X7_CABSO</name>
<organism evidence="1 2">
    <name type="scientific">Caballeronia sordidicola</name>
    <name type="common">Burkholderia sordidicola</name>
    <dbReference type="NCBI Taxonomy" id="196367"/>
    <lineage>
        <taxon>Bacteria</taxon>
        <taxon>Pseudomonadati</taxon>
        <taxon>Pseudomonadota</taxon>
        <taxon>Betaproteobacteria</taxon>
        <taxon>Burkholderiales</taxon>
        <taxon>Burkholderiaceae</taxon>
        <taxon>Caballeronia</taxon>
    </lineage>
</organism>
<evidence type="ECO:0000313" key="1">
    <source>
        <dbReference type="EMBL" id="OXC78598.1"/>
    </source>
</evidence>
<dbReference type="Proteomes" id="UP000214720">
    <property type="component" value="Unassembled WGS sequence"/>
</dbReference>